<dbReference type="Proteomes" id="UP000000689">
    <property type="component" value="Chromosome 6"/>
</dbReference>
<dbReference type="KEGG" id="ndi:NDAI_0F04400"/>
<dbReference type="Pfam" id="PF00674">
    <property type="entry name" value="DUP"/>
    <property type="match status" value="1"/>
</dbReference>
<feature type="transmembrane region" description="Helical" evidence="2">
    <location>
        <begin position="91"/>
        <end position="111"/>
    </location>
</feature>
<gene>
    <name evidence="3" type="primary">NDAI0F04400</name>
    <name evidence="3" type="ordered locus">NDAI_0F04400</name>
</gene>
<evidence type="ECO:0000313" key="4">
    <source>
        <dbReference type="Proteomes" id="UP000000689"/>
    </source>
</evidence>
<feature type="compositionally biased region" description="Polar residues" evidence="1">
    <location>
        <begin position="1"/>
        <end position="13"/>
    </location>
</feature>
<proteinExistence type="predicted"/>
<dbReference type="AlphaFoldDB" id="G0WD97"/>
<protein>
    <submittedName>
        <fullName evidence="3">Uncharacterized protein</fullName>
    </submittedName>
</protein>
<dbReference type="RefSeq" id="XP_003671001.1">
    <property type="nucleotide sequence ID" value="XM_003670953.1"/>
</dbReference>
<name>G0WD97_NAUDC</name>
<dbReference type="OMA" id="ACFADEN"/>
<dbReference type="InterPro" id="IPR001142">
    <property type="entry name" value="DUP/COS"/>
</dbReference>
<dbReference type="GeneID" id="11497096"/>
<keyword evidence="2" id="KW-1133">Transmembrane helix</keyword>
<evidence type="ECO:0000313" key="3">
    <source>
        <dbReference type="EMBL" id="CCD25758.1"/>
    </source>
</evidence>
<feature type="region of interest" description="Disordered" evidence="1">
    <location>
        <begin position="1"/>
        <end position="30"/>
    </location>
</feature>
<dbReference type="HOGENOM" id="CLU_081384_1_0_1"/>
<evidence type="ECO:0000256" key="1">
    <source>
        <dbReference type="SAM" id="MobiDB-lite"/>
    </source>
</evidence>
<reference evidence="3 4" key="1">
    <citation type="journal article" date="2011" name="Proc. Natl. Acad. Sci. U.S.A.">
        <title>Evolutionary erosion of yeast sex chromosomes by mating-type switching accidents.</title>
        <authorList>
            <person name="Gordon J.L."/>
            <person name="Armisen D."/>
            <person name="Proux-Wera E."/>
            <person name="Oheigeartaigh S.S."/>
            <person name="Byrne K.P."/>
            <person name="Wolfe K.H."/>
        </authorList>
    </citation>
    <scope>NUCLEOTIDE SEQUENCE [LARGE SCALE GENOMIC DNA]</scope>
    <source>
        <strain evidence="4">ATCC 10597 / BCRC 20456 / CBS 421 / NBRC 0211 / NRRL Y-12639</strain>
    </source>
</reference>
<dbReference type="eggNOG" id="ENOG502SSNW">
    <property type="taxonomic scope" value="Eukaryota"/>
</dbReference>
<sequence length="215" mass="25373">MQLNGEQEPNNTLRGIESPGNKTKMSKPSEEQSFLYNDSVRASVLPRDRFSFWITYLFYECIHLLEGKISAVFFILLILLIFTFVCLRIFTIVYVGCFLLFFLLGSFLSLLEHNSKLRTKTKKLNSQNQIKLLLDVIECKPNASSSSWDIIACHMNEYLYSEGAHNTPYFFYDGSETYWWFRKYVFEPLDKQCRNKNTRQRRLIDDGSELGKYKW</sequence>
<evidence type="ECO:0000256" key="2">
    <source>
        <dbReference type="SAM" id="Phobius"/>
    </source>
</evidence>
<accession>G0WD97</accession>
<feature type="transmembrane region" description="Helical" evidence="2">
    <location>
        <begin position="69"/>
        <end position="85"/>
    </location>
</feature>
<keyword evidence="2" id="KW-0472">Membrane</keyword>
<dbReference type="EMBL" id="HE580272">
    <property type="protein sequence ID" value="CCD25758.1"/>
    <property type="molecule type" value="Genomic_DNA"/>
</dbReference>
<keyword evidence="4" id="KW-1185">Reference proteome</keyword>
<organism evidence="3 4">
    <name type="scientific">Naumovozyma dairenensis (strain ATCC 10597 / BCRC 20456 / CBS 421 / NBRC 0211 / NRRL Y-12639)</name>
    <name type="common">Saccharomyces dairenensis</name>
    <dbReference type="NCBI Taxonomy" id="1071378"/>
    <lineage>
        <taxon>Eukaryota</taxon>
        <taxon>Fungi</taxon>
        <taxon>Dikarya</taxon>
        <taxon>Ascomycota</taxon>
        <taxon>Saccharomycotina</taxon>
        <taxon>Saccharomycetes</taxon>
        <taxon>Saccharomycetales</taxon>
        <taxon>Saccharomycetaceae</taxon>
        <taxon>Naumovozyma</taxon>
    </lineage>
</organism>
<keyword evidence="2" id="KW-0812">Transmembrane</keyword>